<comment type="caution">
    <text evidence="4">The sequence shown here is derived from an EMBL/GenBank/DDBJ whole genome shotgun (WGS) entry which is preliminary data.</text>
</comment>
<comment type="function">
    <text evidence="3">A probable RNA chaperone. Forms a complex with KhpB which binds to cellular RNA and controls its expression. Plays a role in peptidoglycan (PG) homeostasis and cell length regulation.</text>
</comment>
<gene>
    <name evidence="3" type="primary">khpA</name>
    <name evidence="4" type="ORF">RWE15_20920</name>
</gene>
<reference evidence="4 5" key="1">
    <citation type="submission" date="2023-10" db="EMBL/GenBank/DDBJ databases">
        <title>Virgibacillus halophilus 5B73C genome.</title>
        <authorList>
            <person name="Miliotis G."/>
            <person name="Sengupta P."/>
            <person name="Hameed A."/>
            <person name="Chuvochina M."/>
            <person name="Mcdonagh F."/>
            <person name="Simpson A.C."/>
            <person name="Singh N.K."/>
            <person name="Rekha P.D."/>
            <person name="Raman K."/>
            <person name="Hugenholtz P."/>
            <person name="Venkateswaran K."/>
        </authorList>
    </citation>
    <scope>NUCLEOTIDE SEQUENCE [LARGE SCALE GENOMIC DNA]</scope>
    <source>
        <strain evidence="4 5">5B73C</strain>
    </source>
</reference>
<accession>A0ABU5CAJ7</accession>
<comment type="subcellular location">
    <subcellularLocation>
        <location evidence="3">Cytoplasm</location>
    </subcellularLocation>
</comment>
<dbReference type="PROSITE" id="PS50084">
    <property type="entry name" value="KH_TYPE_1"/>
    <property type="match status" value="1"/>
</dbReference>
<dbReference type="PANTHER" id="PTHR34654">
    <property type="entry name" value="UPF0109 PROTEIN SCO5592"/>
    <property type="match status" value="1"/>
</dbReference>
<dbReference type="SUPFAM" id="SSF54814">
    <property type="entry name" value="Prokaryotic type KH domain (KH-domain type II)"/>
    <property type="match status" value="1"/>
</dbReference>
<dbReference type="HAMAP" id="MF_00088">
    <property type="entry name" value="KhpA"/>
    <property type="match status" value="1"/>
</dbReference>
<dbReference type="InterPro" id="IPR009019">
    <property type="entry name" value="KH_sf_prok-type"/>
</dbReference>
<evidence type="ECO:0000256" key="3">
    <source>
        <dbReference type="HAMAP-Rule" id="MF_00088"/>
    </source>
</evidence>
<dbReference type="Pfam" id="PF13083">
    <property type="entry name" value="KH_KhpA-B"/>
    <property type="match status" value="1"/>
</dbReference>
<organism evidence="4 5">
    <name type="scientific">Tigheibacillus halophilus</name>
    <dbReference type="NCBI Taxonomy" id="361280"/>
    <lineage>
        <taxon>Bacteria</taxon>
        <taxon>Bacillati</taxon>
        <taxon>Bacillota</taxon>
        <taxon>Bacilli</taxon>
        <taxon>Bacillales</taxon>
        <taxon>Bacillaceae</taxon>
        <taxon>Tigheibacillus</taxon>
    </lineage>
</organism>
<keyword evidence="1 3" id="KW-0963">Cytoplasm</keyword>
<dbReference type="CDD" id="cd22533">
    <property type="entry name" value="KH-II_YlqC-like"/>
    <property type="match status" value="1"/>
</dbReference>
<evidence type="ECO:0000256" key="1">
    <source>
        <dbReference type="ARBA" id="ARBA00022490"/>
    </source>
</evidence>
<keyword evidence="5" id="KW-1185">Reference proteome</keyword>
<keyword evidence="3" id="KW-0133">Cell shape</keyword>
<dbReference type="Proteomes" id="UP001281447">
    <property type="component" value="Unassembled WGS sequence"/>
</dbReference>
<name>A0ABU5CAJ7_9BACI</name>
<keyword evidence="3" id="KW-0143">Chaperone</keyword>
<dbReference type="Gene3D" id="3.30.300.20">
    <property type="match status" value="1"/>
</dbReference>
<dbReference type="PANTHER" id="PTHR34654:SF1">
    <property type="entry name" value="RNA-BINDING PROTEIN KHPA"/>
    <property type="match status" value="1"/>
</dbReference>
<dbReference type="InterPro" id="IPR015946">
    <property type="entry name" value="KH_dom-like_a/b"/>
</dbReference>
<evidence type="ECO:0000256" key="2">
    <source>
        <dbReference type="ARBA" id="ARBA00022884"/>
    </source>
</evidence>
<comment type="similarity">
    <text evidence="3">Belongs to the KhpA RNA-binding protein family.</text>
</comment>
<protein>
    <recommendedName>
        <fullName evidence="3">RNA-binding protein KhpA</fullName>
    </recommendedName>
    <alternativeName>
        <fullName evidence="3">KH-domain protein A</fullName>
    </alternativeName>
</protein>
<dbReference type="InterPro" id="IPR020627">
    <property type="entry name" value="KhpA"/>
</dbReference>
<sequence>MRALIESIVLPLVDHPEEVVINETEEQSKVVFHLTVHQDDVGKVIGKNGRIAKAIRTLIHAANKDDAEKRIYLDIM</sequence>
<dbReference type="RefSeq" id="WP_390353105.1">
    <property type="nucleotide sequence ID" value="NZ_JBHUIZ010000003.1"/>
</dbReference>
<evidence type="ECO:0000313" key="4">
    <source>
        <dbReference type="EMBL" id="MDY0396342.1"/>
    </source>
</evidence>
<keyword evidence="3" id="KW-0961">Cell wall biogenesis/degradation</keyword>
<comment type="subunit">
    <text evidence="3">Forms a complex with KhpB.</text>
</comment>
<proteinExistence type="inferred from homology"/>
<evidence type="ECO:0000313" key="5">
    <source>
        <dbReference type="Proteomes" id="UP001281447"/>
    </source>
</evidence>
<keyword evidence="2 3" id="KW-0694">RNA-binding</keyword>
<dbReference type="EMBL" id="JAWDIP010000004">
    <property type="protein sequence ID" value="MDY0396342.1"/>
    <property type="molecule type" value="Genomic_DNA"/>
</dbReference>